<gene>
    <name evidence="15" type="ORF">SAMN04488081_2648</name>
</gene>
<evidence type="ECO:0000256" key="13">
    <source>
        <dbReference type="ARBA" id="ARBA00032738"/>
    </source>
</evidence>
<dbReference type="Proteomes" id="UP000198647">
    <property type="component" value="Unassembled WGS sequence"/>
</dbReference>
<dbReference type="EMBL" id="FNOS01000010">
    <property type="protein sequence ID" value="SDY33336.1"/>
    <property type="molecule type" value="Genomic_DNA"/>
</dbReference>
<reference evidence="15 16" key="1">
    <citation type="submission" date="2016-10" db="EMBL/GenBank/DDBJ databases">
        <authorList>
            <person name="Varghese N."/>
            <person name="Submissions S."/>
        </authorList>
    </citation>
    <scope>NUCLEOTIDE SEQUENCE [LARGE SCALE GENOMIC DNA]</scope>
    <source>
        <strain evidence="15 16">DSM 20748</strain>
    </source>
</reference>
<keyword evidence="6" id="KW-0285">Flavoprotein</keyword>
<evidence type="ECO:0000256" key="10">
    <source>
        <dbReference type="ARBA" id="ARBA00029939"/>
    </source>
</evidence>
<keyword evidence="9" id="KW-0560">Oxidoreductase</keyword>
<dbReference type="EC" id="1.14.13.59" evidence="4"/>
<name>A0A1H3J047_9BACI</name>
<evidence type="ECO:0000256" key="6">
    <source>
        <dbReference type="ARBA" id="ARBA00022630"/>
    </source>
</evidence>
<dbReference type="SUPFAM" id="SSF51905">
    <property type="entry name" value="FAD/NAD(P)-binding domain"/>
    <property type="match status" value="2"/>
</dbReference>
<evidence type="ECO:0000256" key="2">
    <source>
        <dbReference type="ARBA" id="ARBA00004924"/>
    </source>
</evidence>
<keyword evidence="7" id="KW-0274">FAD</keyword>
<comment type="catalytic activity">
    <reaction evidence="14">
        <text>L-lysine + NADPH + O2 = N(6)-hydroxy-L-lysine + NADP(+) + H2O</text>
        <dbReference type="Rhea" id="RHEA:23228"/>
        <dbReference type="ChEBI" id="CHEBI:15377"/>
        <dbReference type="ChEBI" id="CHEBI:15379"/>
        <dbReference type="ChEBI" id="CHEBI:32551"/>
        <dbReference type="ChEBI" id="CHEBI:57783"/>
        <dbReference type="ChEBI" id="CHEBI:57820"/>
        <dbReference type="ChEBI" id="CHEBI:58349"/>
        <dbReference type="EC" id="1.14.13.59"/>
    </reaction>
</comment>
<evidence type="ECO:0000256" key="7">
    <source>
        <dbReference type="ARBA" id="ARBA00022827"/>
    </source>
</evidence>
<dbReference type="PANTHER" id="PTHR42802">
    <property type="entry name" value="MONOOXYGENASE"/>
    <property type="match status" value="1"/>
</dbReference>
<evidence type="ECO:0000313" key="16">
    <source>
        <dbReference type="Proteomes" id="UP000198647"/>
    </source>
</evidence>
<evidence type="ECO:0000256" key="5">
    <source>
        <dbReference type="ARBA" id="ARBA00016406"/>
    </source>
</evidence>
<comment type="caution">
    <text evidence="15">The sequence shown here is derived from an EMBL/GenBank/DDBJ whole genome shotgun (WGS) entry which is preliminary data.</text>
</comment>
<accession>A0A1H3J047</accession>
<protein>
    <recommendedName>
        <fullName evidence="5">L-lysine N6-monooxygenase MbtG</fullName>
        <ecNumber evidence="4">1.14.13.59</ecNumber>
    </recommendedName>
    <alternativeName>
        <fullName evidence="13">Lysine 6-N-hydroxylase</fullName>
    </alternativeName>
    <alternativeName>
        <fullName evidence="12">Lysine N6-hydroxylase</fullName>
    </alternativeName>
    <alternativeName>
        <fullName evidence="10">Lysine-N-oxygenase</fullName>
    </alternativeName>
    <alternativeName>
        <fullName evidence="11">Mycobactin synthase protein G</fullName>
    </alternativeName>
</protein>
<evidence type="ECO:0000313" key="15">
    <source>
        <dbReference type="EMBL" id="SDY33336.1"/>
    </source>
</evidence>
<comment type="similarity">
    <text evidence="3">Belongs to the lysine N(6)-hydroxylase/L-ornithine N(5)-oxygenase family.</text>
</comment>
<evidence type="ECO:0000256" key="9">
    <source>
        <dbReference type="ARBA" id="ARBA00023002"/>
    </source>
</evidence>
<evidence type="ECO:0000256" key="8">
    <source>
        <dbReference type="ARBA" id="ARBA00022857"/>
    </source>
</evidence>
<evidence type="ECO:0000256" key="11">
    <source>
        <dbReference type="ARBA" id="ARBA00031158"/>
    </source>
</evidence>
<evidence type="ECO:0000256" key="12">
    <source>
        <dbReference type="ARBA" id="ARBA00032493"/>
    </source>
</evidence>
<evidence type="ECO:0000256" key="14">
    <source>
        <dbReference type="ARBA" id="ARBA00048407"/>
    </source>
</evidence>
<dbReference type="PANTHER" id="PTHR42802:SF1">
    <property type="entry name" value="L-ORNITHINE N(5)-MONOOXYGENASE"/>
    <property type="match status" value="1"/>
</dbReference>
<keyword evidence="8" id="KW-0521">NADP</keyword>
<keyword evidence="16" id="KW-1185">Reference proteome</keyword>
<dbReference type="InterPro" id="IPR036188">
    <property type="entry name" value="FAD/NAD-bd_sf"/>
</dbReference>
<comment type="pathway">
    <text evidence="2">Siderophore biosynthesis.</text>
</comment>
<sequence>MYDVIGIGIGPYNLGMAGLIDQTNEVEGIFFDDTPKFEWHPGMLVEKMDLQVPFMADLATFADPKSPYTFMNYLYENNRLFPFYLYQNFKIPRQEYNDYLQWAAGRLDNLYFGHVVVDVLDHEEEEYYTVEVEDKMTGELKKYDTKHVLMGTGTKPLLFKGTEELSREDVLHSSRYLFEKDQLLRSQDVTVVGSGQSALEIFLDLLEEQERQDMRITLLTRSGGLFQLDQAKFAQEMFTPEYIDYFHGLSEEKRLEALDTLKPLRKGIDPDTLIRLYTKLYHRTAGGGESGIFIQPMTEVNNITYDNGRYHLDCYQWQEEEQYVHSTKKVVLATGYEPHFPEWFIQNFKNKIEWEGDMQYKVTRDYKLVFNKERSHQFFTATGLTHSHGTGATNLGLAVHRNIHVLNAIAGKEIYKNQENPAFQTFSVKERKRDQV</sequence>
<dbReference type="RefSeq" id="WP_093108221.1">
    <property type="nucleotide sequence ID" value="NZ_FNOS01000010.1"/>
</dbReference>
<dbReference type="InterPro" id="IPR025700">
    <property type="entry name" value="Lys/Orn_oxygenase"/>
</dbReference>
<evidence type="ECO:0000256" key="4">
    <source>
        <dbReference type="ARBA" id="ARBA00013076"/>
    </source>
</evidence>
<comment type="cofactor">
    <cofactor evidence="1">
        <name>FAD</name>
        <dbReference type="ChEBI" id="CHEBI:57692"/>
    </cofactor>
</comment>
<proteinExistence type="inferred from homology"/>
<dbReference type="Pfam" id="PF13434">
    <property type="entry name" value="Lys_Orn_oxgnase"/>
    <property type="match status" value="1"/>
</dbReference>
<dbReference type="Gene3D" id="3.50.50.60">
    <property type="entry name" value="FAD/NAD(P)-binding domain"/>
    <property type="match status" value="1"/>
</dbReference>
<evidence type="ECO:0000256" key="1">
    <source>
        <dbReference type="ARBA" id="ARBA00001974"/>
    </source>
</evidence>
<evidence type="ECO:0000256" key="3">
    <source>
        <dbReference type="ARBA" id="ARBA00007588"/>
    </source>
</evidence>
<organism evidence="15 16">
    <name type="scientific">Salimicrobium album</name>
    <dbReference type="NCBI Taxonomy" id="50717"/>
    <lineage>
        <taxon>Bacteria</taxon>
        <taxon>Bacillati</taxon>
        <taxon>Bacillota</taxon>
        <taxon>Bacilli</taxon>
        <taxon>Bacillales</taxon>
        <taxon>Bacillaceae</taxon>
        <taxon>Salimicrobium</taxon>
    </lineage>
</organism>